<comment type="caution">
    <text evidence="2">The sequence shown here is derived from an EMBL/GenBank/DDBJ whole genome shotgun (WGS) entry which is preliminary data.</text>
</comment>
<protein>
    <submittedName>
        <fullName evidence="2">Uncharacterized protein</fullName>
    </submittedName>
</protein>
<gene>
    <name evidence="2" type="ORF">EB796_004681</name>
</gene>
<dbReference type="GO" id="GO:0006281">
    <property type="term" value="P:DNA repair"/>
    <property type="evidence" value="ECO:0007669"/>
    <property type="project" value="UniProtKB-ARBA"/>
</dbReference>
<organism evidence="2 3">
    <name type="scientific">Bugula neritina</name>
    <name type="common">Brown bryozoan</name>
    <name type="synonym">Sertularia neritina</name>
    <dbReference type="NCBI Taxonomy" id="10212"/>
    <lineage>
        <taxon>Eukaryota</taxon>
        <taxon>Metazoa</taxon>
        <taxon>Spiralia</taxon>
        <taxon>Lophotrochozoa</taxon>
        <taxon>Bryozoa</taxon>
        <taxon>Gymnolaemata</taxon>
        <taxon>Cheilostomatida</taxon>
        <taxon>Flustrina</taxon>
        <taxon>Buguloidea</taxon>
        <taxon>Bugulidae</taxon>
        <taxon>Bugula</taxon>
    </lineage>
</organism>
<feature type="compositionally biased region" description="Basic and acidic residues" evidence="1">
    <location>
        <begin position="68"/>
        <end position="81"/>
    </location>
</feature>
<dbReference type="Gene3D" id="3.90.320.10">
    <property type="match status" value="1"/>
</dbReference>
<evidence type="ECO:0000313" key="2">
    <source>
        <dbReference type="EMBL" id="KAF6037006.1"/>
    </source>
</evidence>
<dbReference type="EMBL" id="VXIV02000638">
    <property type="protein sequence ID" value="KAF6037006.1"/>
    <property type="molecule type" value="Genomic_DNA"/>
</dbReference>
<feature type="region of interest" description="Disordered" evidence="1">
    <location>
        <begin position="1"/>
        <end position="81"/>
    </location>
</feature>
<feature type="compositionally biased region" description="Basic and acidic residues" evidence="1">
    <location>
        <begin position="13"/>
        <end position="37"/>
    </location>
</feature>
<sequence length="173" mass="19582">MSGAGPGSNSPNMRKDIEHGRKHERNALKAASEELQMKIRPKQRYKDSNNKIVIPDGVTEDGSPVEVKCPRPRDGESSLSDMAEKRKNFYFNSDGDVNKKNPAYDQVQKQIDATGADEGYLVVYYNDDEGTEETKVVPVLRDQDRINQLLEREKDKDDLVSQFSSLNVADKKY</sequence>
<dbReference type="AlphaFoldDB" id="A0A7J7KHQ3"/>
<name>A0A7J7KHQ3_BUGNE</name>
<evidence type="ECO:0000256" key="1">
    <source>
        <dbReference type="SAM" id="MobiDB-lite"/>
    </source>
</evidence>
<keyword evidence="3" id="KW-1185">Reference proteome</keyword>
<dbReference type="InterPro" id="IPR011604">
    <property type="entry name" value="PDDEXK-like_dom_sf"/>
</dbReference>
<accession>A0A7J7KHQ3</accession>
<dbReference type="InterPro" id="IPR011335">
    <property type="entry name" value="Restrct_endonuc-II-like"/>
</dbReference>
<dbReference type="OrthoDB" id="421276at2759"/>
<evidence type="ECO:0000313" key="3">
    <source>
        <dbReference type="Proteomes" id="UP000593567"/>
    </source>
</evidence>
<dbReference type="SUPFAM" id="SSF52980">
    <property type="entry name" value="Restriction endonuclease-like"/>
    <property type="match status" value="1"/>
</dbReference>
<reference evidence="2" key="1">
    <citation type="submission" date="2020-06" db="EMBL/GenBank/DDBJ databases">
        <title>Draft genome of Bugula neritina, a colonial animal packing powerful symbionts and potential medicines.</title>
        <authorList>
            <person name="Rayko M."/>
        </authorList>
    </citation>
    <scope>NUCLEOTIDE SEQUENCE [LARGE SCALE GENOMIC DNA]</scope>
    <source>
        <strain evidence="2">Kwan_BN1</strain>
    </source>
</reference>
<proteinExistence type="predicted"/>
<dbReference type="Proteomes" id="UP000593567">
    <property type="component" value="Unassembled WGS sequence"/>
</dbReference>